<name>A0A6G1X4C8_9BACI</name>
<comment type="caution">
    <text evidence="1">The sequence shown here is derived from an EMBL/GenBank/DDBJ whole genome shotgun (WGS) entry which is preliminary data.</text>
</comment>
<dbReference type="GO" id="GO:0019748">
    <property type="term" value="P:secondary metabolic process"/>
    <property type="evidence" value="ECO:0007669"/>
    <property type="project" value="InterPro"/>
</dbReference>
<accession>A0A6G1X4C8</accession>
<dbReference type="AlphaFoldDB" id="A0A6G1X4C8"/>
<organism evidence="1 2">
    <name type="scientific">Salinibacillus xinjiangensis</name>
    <dbReference type="NCBI Taxonomy" id="1229268"/>
    <lineage>
        <taxon>Bacteria</taxon>
        <taxon>Bacillati</taxon>
        <taxon>Bacillota</taxon>
        <taxon>Bacilli</taxon>
        <taxon>Bacillales</taxon>
        <taxon>Bacillaceae</taxon>
        <taxon>Salinibacillus</taxon>
    </lineage>
</organism>
<evidence type="ECO:0000313" key="2">
    <source>
        <dbReference type="Proteomes" id="UP000480185"/>
    </source>
</evidence>
<dbReference type="Gene3D" id="3.90.1200.10">
    <property type="match status" value="1"/>
</dbReference>
<protein>
    <submittedName>
        <fullName evidence="1">Hydrogenase expression protein HypB</fullName>
    </submittedName>
</protein>
<dbReference type="GO" id="GO:0016773">
    <property type="term" value="F:phosphotransferase activity, alcohol group as acceptor"/>
    <property type="evidence" value="ECO:0007669"/>
    <property type="project" value="InterPro"/>
</dbReference>
<reference evidence="1 2" key="1">
    <citation type="submission" date="2019-11" db="EMBL/GenBank/DDBJ databases">
        <authorList>
            <person name="Li J."/>
        </authorList>
    </citation>
    <scope>NUCLEOTIDE SEQUENCE [LARGE SCALE GENOMIC DNA]</scope>
    <source>
        <strain evidence="1 2">J4</strain>
    </source>
</reference>
<keyword evidence="2" id="KW-1185">Reference proteome</keyword>
<sequence length="304" mass="35096">MKLQEQFVKSVRLYFQEKGEAWLKELPNLIEFCEQNWSLKLQEPYSLSVNYVAPAVRNDGKEVVVKICIPGEGFLDELEALRLYKGKGMVRLIDFDQNYGILLLEKLSPGITLAKKIDCDEEACQIAAKVMQKLSTPAPAHTRIPTTKIREENLRNIIKRHPDGLGPISKKELKKALHIFTYLNETMQKPMLLHGDFHHYNILASGEEEWTAIDPKGLIGEVEYDLIQFMLNKLPDYGMKQLIAKRVEIFTNELNLNKERLLLWGYCHTVLATAWTVDGEEFEENFYQGISVFKQLFDVQYGKL</sequence>
<dbReference type="Pfam" id="PF04655">
    <property type="entry name" value="APH_6_hur"/>
    <property type="match status" value="1"/>
</dbReference>
<dbReference type="InterPro" id="IPR006748">
    <property type="entry name" value="NH2Glyco/OHUrea_AB-resist_kin"/>
</dbReference>
<evidence type="ECO:0000313" key="1">
    <source>
        <dbReference type="EMBL" id="MRG85779.1"/>
    </source>
</evidence>
<dbReference type="SUPFAM" id="SSF56112">
    <property type="entry name" value="Protein kinase-like (PK-like)"/>
    <property type="match status" value="1"/>
</dbReference>
<dbReference type="InterPro" id="IPR011009">
    <property type="entry name" value="Kinase-like_dom_sf"/>
</dbReference>
<dbReference type="Proteomes" id="UP000480185">
    <property type="component" value="Unassembled WGS sequence"/>
</dbReference>
<dbReference type="EMBL" id="WJNH01000002">
    <property type="protein sequence ID" value="MRG85779.1"/>
    <property type="molecule type" value="Genomic_DNA"/>
</dbReference>
<dbReference type="OrthoDB" id="179394at2"/>
<gene>
    <name evidence="1" type="ORF">GH754_05445</name>
</gene>
<proteinExistence type="predicted"/>
<dbReference type="RefSeq" id="WP_153727684.1">
    <property type="nucleotide sequence ID" value="NZ_WJNH01000002.1"/>
</dbReference>